<reference evidence="1 2" key="1">
    <citation type="journal article" date="2018" name="Sci. Rep.">
        <title>Genomic signatures of local adaptation to the degree of environmental predictability in rotifers.</title>
        <authorList>
            <person name="Franch-Gras L."/>
            <person name="Hahn C."/>
            <person name="Garcia-Roger E.M."/>
            <person name="Carmona M.J."/>
            <person name="Serra M."/>
            <person name="Gomez A."/>
        </authorList>
    </citation>
    <scope>NUCLEOTIDE SEQUENCE [LARGE SCALE GENOMIC DNA]</scope>
    <source>
        <strain evidence="1">HYR1</strain>
    </source>
</reference>
<name>A0A3M7SHE3_BRAPC</name>
<accession>A0A3M7SHE3</accession>
<dbReference type="Proteomes" id="UP000276133">
    <property type="component" value="Unassembled WGS sequence"/>
</dbReference>
<organism evidence="1 2">
    <name type="scientific">Brachionus plicatilis</name>
    <name type="common">Marine rotifer</name>
    <name type="synonym">Brachionus muelleri</name>
    <dbReference type="NCBI Taxonomy" id="10195"/>
    <lineage>
        <taxon>Eukaryota</taxon>
        <taxon>Metazoa</taxon>
        <taxon>Spiralia</taxon>
        <taxon>Gnathifera</taxon>
        <taxon>Rotifera</taxon>
        <taxon>Eurotatoria</taxon>
        <taxon>Monogononta</taxon>
        <taxon>Pseudotrocha</taxon>
        <taxon>Ploima</taxon>
        <taxon>Brachionidae</taxon>
        <taxon>Brachionus</taxon>
    </lineage>
</organism>
<evidence type="ECO:0000313" key="2">
    <source>
        <dbReference type="Proteomes" id="UP000276133"/>
    </source>
</evidence>
<protein>
    <submittedName>
        <fullName evidence="1">Uncharacterized protein</fullName>
    </submittedName>
</protein>
<gene>
    <name evidence="1" type="ORF">BpHYR1_034695</name>
</gene>
<dbReference type="AlphaFoldDB" id="A0A3M7SHE3"/>
<keyword evidence="2" id="KW-1185">Reference proteome</keyword>
<dbReference type="EMBL" id="REGN01001373">
    <property type="protein sequence ID" value="RNA35105.1"/>
    <property type="molecule type" value="Genomic_DNA"/>
</dbReference>
<comment type="caution">
    <text evidence="1">The sequence shown here is derived from an EMBL/GenBank/DDBJ whole genome shotgun (WGS) entry which is preliminary data.</text>
</comment>
<evidence type="ECO:0000313" key="1">
    <source>
        <dbReference type="EMBL" id="RNA35105.1"/>
    </source>
</evidence>
<sequence length="73" mass="8794">MKKFFSTYCEMLDLGKESDSIFVERMNTQSTQTIQKKHFFIEKVFFICINSLRIFIELIDYIVEIAKNTYVEH</sequence>
<proteinExistence type="predicted"/>